<proteinExistence type="predicted"/>
<organism evidence="3">
    <name type="scientific">gut metagenome</name>
    <dbReference type="NCBI Taxonomy" id="749906"/>
    <lineage>
        <taxon>unclassified sequences</taxon>
        <taxon>metagenomes</taxon>
        <taxon>organismal metagenomes</taxon>
    </lineage>
</organism>
<dbReference type="SUPFAM" id="SSF48452">
    <property type="entry name" value="TPR-like"/>
    <property type="match status" value="1"/>
</dbReference>
<dbReference type="PROSITE" id="PS50005">
    <property type="entry name" value="TPR"/>
    <property type="match status" value="1"/>
</dbReference>
<dbReference type="EMBL" id="AMCI01002101">
    <property type="protein sequence ID" value="EJX03609.1"/>
    <property type="molecule type" value="Genomic_DNA"/>
</dbReference>
<comment type="caution">
    <text evidence="3">The sequence shown here is derived from an EMBL/GenBank/DDBJ whole genome shotgun (WGS) entry which is preliminary data.</text>
</comment>
<keyword evidence="1" id="KW-0677">Repeat</keyword>
<keyword evidence="2" id="KW-0802">TPR repeat</keyword>
<evidence type="ECO:0000256" key="1">
    <source>
        <dbReference type="ARBA" id="ARBA00022737"/>
    </source>
</evidence>
<evidence type="ECO:0000256" key="2">
    <source>
        <dbReference type="ARBA" id="ARBA00022803"/>
    </source>
</evidence>
<dbReference type="SMART" id="SM00028">
    <property type="entry name" value="TPR"/>
    <property type="match status" value="6"/>
</dbReference>
<evidence type="ECO:0000313" key="3">
    <source>
        <dbReference type="EMBL" id="EJX03609.1"/>
    </source>
</evidence>
<dbReference type="PANTHER" id="PTHR45586">
    <property type="entry name" value="TPR REPEAT-CONTAINING PROTEIN PA4667"/>
    <property type="match status" value="1"/>
</dbReference>
<dbReference type="Gene3D" id="1.25.40.10">
    <property type="entry name" value="Tetratricopeptide repeat domain"/>
    <property type="match status" value="3"/>
</dbReference>
<dbReference type="InterPro" id="IPR019734">
    <property type="entry name" value="TPR_rpt"/>
</dbReference>
<reference evidence="3" key="1">
    <citation type="journal article" date="2012" name="PLoS ONE">
        <title>Gene sets for utilization of primary and secondary nutrition supplies in the distal gut of endangered iberian lynx.</title>
        <authorList>
            <person name="Alcaide M."/>
            <person name="Messina E."/>
            <person name="Richter M."/>
            <person name="Bargiela R."/>
            <person name="Peplies J."/>
            <person name="Huws S.A."/>
            <person name="Newbold C.J."/>
            <person name="Golyshin P.N."/>
            <person name="Simon M.A."/>
            <person name="Lopez G."/>
            <person name="Yakimov M.M."/>
            <person name="Ferrer M."/>
        </authorList>
    </citation>
    <scope>NUCLEOTIDE SEQUENCE</scope>
</reference>
<dbReference type="Pfam" id="PF13432">
    <property type="entry name" value="TPR_16"/>
    <property type="match status" value="1"/>
</dbReference>
<gene>
    <name evidence="3" type="ORF">EVA_08285</name>
</gene>
<protein>
    <submittedName>
        <fullName evidence="3">TPR domain-containing protein</fullName>
    </submittedName>
</protein>
<dbReference type="AlphaFoldDB" id="J9G9T8"/>
<dbReference type="InterPro" id="IPR011990">
    <property type="entry name" value="TPR-like_helical_dom_sf"/>
</dbReference>
<dbReference type="PANTHER" id="PTHR45586:SF1">
    <property type="entry name" value="LIPOPOLYSACCHARIDE ASSEMBLY PROTEIN B"/>
    <property type="match status" value="1"/>
</dbReference>
<sequence length="451" mass="52260">MHSLPETAGSVEVTVSADTLTQSSVSSVDGLRRAMEAYAYDRVIDWVGPEADDSLKLAFQVPALKAMNRYPEAIRVLQQVLDRDSVSVKAWVDWADCHRALGQPVQAARGYRKALELAPDNRYFRLQFIRSLLSAEDYEQARTACHDWLERDSVSATGYKYLGQAYEGLQDVMHAFLSYNLAYRRDSLDGQVVARIANIFNNNEQYADAVEVTERYRLTDTTHLDVNRQCAKAYCLKKDYAEAVQRYEQLRRQGDRSFPTFYYLGISHFGDNWFYGAYDNLKEAYAQHPNDVNVLYYLGKAAARTSWKQEAVGYLQEALDLTIPKDSTLVRLYEGLAEGYQYAGETDSWMEICKKLYQLTKHRKWLHSLARTYDWQKDYANALYYYRKYMEQVPPAQRLPLDEEGNLIPDATTLYQEVEKRVKKLQAEEFFRVGQPEGESPLQMRQMQMKE</sequence>
<name>J9G9T8_9ZZZZ</name>
<dbReference type="InterPro" id="IPR051012">
    <property type="entry name" value="CellSynth/LPSAsmb/PSIAsmb"/>
</dbReference>
<accession>J9G9T8</accession>